<reference evidence="2 3" key="1">
    <citation type="journal article" date="2023" name="Mol. Biol. Evol.">
        <title>Genomics of Secondarily Temperate Adaptation in the Only Non-Antarctic Icefish.</title>
        <authorList>
            <person name="Rivera-Colon A.G."/>
            <person name="Rayamajhi N."/>
            <person name="Minhas B.F."/>
            <person name="Madrigal G."/>
            <person name="Bilyk K.T."/>
            <person name="Yoon V."/>
            <person name="Hune M."/>
            <person name="Gregory S."/>
            <person name="Cheng C.H.C."/>
            <person name="Catchen J.M."/>
        </authorList>
    </citation>
    <scope>NUCLEOTIDE SEQUENCE [LARGE SCALE GENOMIC DNA]</scope>
    <source>
        <tissue evidence="2">White muscle</tissue>
    </source>
</reference>
<dbReference type="Proteomes" id="UP001331515">
    <property type="component" value="Unassembled WGS sequence"/>
</dbReference>
<keyword evidence="3" id="KW-1185">Reference proteome</keyword>
<evidence type="ECO:0000313" key="2">
    <source>
        <dbReference type="EMBL" id="KAK5925091.1"/>
    </source>
</evidence>
<evidence type="ECO:0000313" key="3">
    <source>
        <dbReference type="Proteomes" id="UP001331515"/>
    </source>
</evidence>
<dbReference type="EMBL" id="JAURVH010001520">
    <property type="protein sequence ID" value="KAK5925091.1"/>
    <property type="molecule type" value="Genomic_DNA"/>
</dbReference>
<feature type="compositionally biased region" description="Basic and acidic residues" evidence="1">
    <location>
        <begin position="8"/>
        <end position="18"/>
    </location>
</feature>
<sequence length="126" mass="14211">MATVPWRDWAERGRERGDGQVAERGIEKKHMRHKDRHGGEESEDMKNINWEGVTMSTSECLSVAKKAEGAEAAVAKGEWLDYKRERKRERERELAALYSINTSTVTMTPTSVLLPDVVSTATIHGL</sequence>
<protein>
    <submittedName>
        <fullName evidence="2">Uncharacterized protein</fullName>
    </submittedName>
</protein>
<name>A0AAN8DLB5_CHAGU</name>
<accession>A0AAN8DLB5</accession>
<gene>
    <name evidence="2" type="ORF">CgunFtcFv8_017643</name>
</gene>
<comment type="caution">
    <text evidence="2">The sequence shown here is derived from an EMBL/GenBank/DDBJ whole genome shotgun (WGS) entry which is preliminary data.</text>
</comment>
<dbReference type="AlphaFoldDB" id="A0AAN8DLB5"/>
<organism evidence="2 3">
    <name type="scientific">Champsocephalus gunnari</name>
    <name type="common">Mackerel icefish</name>
    <dbReference type="NCBI Taxonomy" id="52237"/>
    <lineage>
        <taxon>Eukaryota</taxon>
        <taxon>Metazoa</taxon>
        <taxon>Chordata</taxon>
        <taxon>Craniata</taxon>
        <taxon>Vertebrata</taxon>
        <taxon>Euteleostomi</taxon>
        <taxon>Actinopterygii</taxon>
        <taxon>Neopterygii</taxon>
        <taxon>Teleostei</taxon>
        <taxon>Neoteleostei</taxon>
        <taxon>Acanthomorphata</taxon>
        <taxon>Eupercaria</taxon>
        <taxon>Perciformes</taxon>
        <taxon>Notothenioidei</taxon>
        <taxon>Channichthyidae</taxon>
        <taxon>Champsocephalus</taxon>
    </lineage>
</organism>
<feature type="region of interest" description="Disordered" evidence="1">
    <location>
        <begin position="1"/>
        <end position="45"/>
    </location>
</feature>
<feature type="compositionally biased region" description="Basic residues" evidence="1">
    <location>
        <begin position="27"/>
        <end position="36"/>
    </location>
</feature>
<proteinExistence type="predicted"/>
<evidence type="ECO:0000256" key="1">
    <source>
        <dbReference type="SAM" id="MobiDB-lite"/>
    </source>
</evidence>